<dbReference type="SUPFAM" id="SSF90112">
    <property type="entry name" value="Neurotransmitter-gated ion-channel transmembrane pore"/>
    <property type="match status" value="1"/>
</dbReference>
<evidence type="ECO:0008006" key="4">
    <source>
        <dbReference type="Google" id="ProtNLM"/>
    </source>
</evidence>
<dbReference type="PRINTS" id="PR00253">
    <property type="entry name" value="GABAARECEPTR"/>
</dbReference>
<comment type="caution">
    <text evidence="2">The sequence shown here is derived from an EMBL/GenBank/DDBJ whole genome shotgun (WGS) entry which is preliminary data.</text>
</comment>
<dbReference type="InterPro" id="IPR036719">
    <property type="entry name" value="Neuro-gated_channel_TM_sf"/>
</dbReference>
<protein>
    <recommendedName>
        <fullName evidence="4">Neurotransmitter-gated ion-channel transmembrane domain-containing protein</fullName>
    </recommendedName>
</protein>
<dbReference type="GO" id="GO:0005216">
    <property type="term" value="F:monoatomic ion channel activity"/>
    <property type="evidence" value="ECO:0007669"/>
    <property type="project" value="InterPro"/>
</dbReference>
<dbReference type="EMBL" id="JOJR01000403">
    <property type="protein sequence ID" value="RCN38389.1"/>
    <property type="molecule type" value="Genomic_DNA"/>
</dbReference>
<keyword evidence="1" id="KW-1133">Transmembrane helix</keyword>
<dbReference type="GO" id="GO:0004888">
    <property type="term" value="F:transmembrane signaling receptor activity"/>
    <property type="evidence" value="ECO:0007669"/>
    <property type="project" value="InterPro"/>
</dbReference>
<keyword evidence="1" id="KW-0812">Transmembrane</keyword>
<dbReference type="STRING" id="29170.A0A368G513"/>
<evidence type="ECO:0000313" key="2">
    <source>
        <dbReference type="EMBL" id="RCN38389.1"/>
    </source>
</evidence>
<reference evidence="2 3" key="1">
    <citation type="submission" date="2014-10" db="EMBL/GenBank/DDBJ databases">
        <title>Draft genome of the hookworm Ancylostoma caninum.</title>
        <authorList>
            <person name="Mitreva M."/>
        </authorList>
    </citation>
    <scope>NUCLEOTIDE SEQUENCE [LARGE SCALE GENOMIC DNA]</scope>
    <source>
        <strain evidence="2 3">Baltimore</strain>
    </source>
</reference>
<sequence>MRDFSSDNLPPFACEKFQAVDVWIGVCLAFIFGALLEYAVVNYYGRKEFLRKQKKKTTRLDDCVCPSDRPALRLDLSSYRRRGWTPLNRLLDILGRNTDLSRRVDLMSRITFPSLFTAFLVSEAYAYCKIP</sequence>
<evidence type="ECO:0000313" key="3">
    <source>
        <dbReference type="Proteomes" id="UP000252519"/>
    </source>
</evidence>
<keyword evidence="1" id="KW-0472">Membrane</keyword>
<dbReference type="GO" id="GO:0016020">
    <property type="term" value="C:membrane"/>
    <property type="evidence" value="ECO:0007669"/>
    <property type="project" value="InterPro"/>
</dbReference>
<dbReference type="OrthoDB" id="442503at2759"/>
<feature type="transmembrane region" description="Helical" evidence="1">
    <location>
        <begin position="20"/>
        <end position="45"/>
    </location>
</feature>
<dbReference type="AlphaFoldDB" id="A0A368G513"/>
<dbReference type="Proteomes" id="UP000252519">
    <property type="component" value="Unassembled WGS sequence"/>
</dbReference>
<name>A0A368G513_ANCCA</name>
<dbReference type="Gene3D" id="1.20.58.390">
    <property type="entry name" value="Neurotransmitter-gated ion-channel transmembrane domain"/>
    <property type="match status" value="1"/>
</dbReference>
<evidence type="ECO:0000256" key="1">
    <source>
        <dbReference type="SAM" id="Phobius"/>
    </source>
</evidence>
<gene>
    <name evidence="2" type="ORF">ANCCAN_15705</name>
</gene>
<proteinExistence type="predicted"/>
<dbReference type="InterPro" id="IPR006028">
    <property type="entry name" value="GABAA/Glycine_rcpt"/>
</dbReference>
<organism evidence="2 3">
    <name type="scientific">Ancylostoma caninum</name>
    <name type="common">Dog hookworm</name>
    <dbReference type="NCBI Taxonomy" id="29170"/>
    <lineage>
        <taxon>Eukaryota</taxon>
        <taxon>Metazoa</taxon>
        <taxon>Ecdysozoa</taxon>
        <taxon>Nematoda</taxon>
        <taxon>Chromadorea</taxon>
        <taxon>Rhabditida</taxon>
        <taxon>Rhabditina</taxon>
        <taxon>Rhabditomorpha</taxon>
        <taxon>Strongyloidea</taxon>
        <taxon>Ancylostomatidae</taxon>
        <taxon>Ancylostomatinae</taxon>
        <taxon>Ancylostoma</taxon>
    </lineage>
</organism>
<dbReference type="InterPro" id="IPR038050">
    <property type="entry name" value="Neuro_actylchol_rec"/>
</dbReference>
<keyword evidence="3" id="KW-1185">Reference proteome</keyword>
<accession>A0A368G513</accession>